<evidence type="ECO:0000259" key="2">
    <source>
        <dbReference type="Pfam" id="PF13539"/>
    </source>
</evidence>
<feature type="region of interest" description="Disordered" evidence="1">
    <location>
        <begin position="24"/>
        <end position="69"/>
    </location>
</feature>
<feature type="domain" description="Peptidase M15C" evidence="2">
    <location>
        <begin position="343"/>
        <end position="399"/>
    </location>
</feature>
<dbReference type="Pfam" id="PF13539">
    <property type="entry name" value="Peptidase_M15_4"/>
    <property type="match status" value="1"/>
</dbReference>
<dbReference type="InterPro" id="IPR039561">
    <property type="entry name" value="Peptidase_M15C"/>
</dbReference>
<proteinExistence type="predicted"/>
<dbReference type="Proteomes" id="UP000523955">
    <property type="component" value="Unassembled WGS sequence"/>
</dbReference>
<protein>
    <submittedName>
        <fullName evidence="3">M15 family metallopeptidase</fullName>
    </submittedName>
</protein>
<dbReference type="GO" id="GO:0008233">
    <property type="term" value="F:peptidase activity"/>
    <property type="evidence" value="ECO:0007669"/>
    <property type="project" value="InterPro"/>
</dbReference>
<dbReference type="EMBL" id="JACKXE010000001">
    <property type="protein sequence ID" value="MBB6627884.1"/>
    <property type="molecule type" value="Genomic_DNA"/>
</dbReference>
<sequence length="407" mass="42831">MRTGRLVVAAVLPALLLAACQGSDGSTKAGPDDPGPASTTAVAAPEKSGSAVPAVADPEHAVDEPGPRKGQLTLGDILVWNPDSLSPETLTAISRLKGVVGAQPLAMAQVSIENKLMNVAAVDPSTYRNFTPAASAETQDVWDRVAGGELALDPELKKSAPITKAGYLHLGSDEQAPDIHIGAFAPQVGQVDAVVNETWIKTLGMKPDNAIVINTGQTSPESLRKKIEQLAGSKASVQMLDAVARYGLDPKVQQTAFLVGSVGEAVGTFNYSVLGGGRIAPEASWVAAHITTQQVPILGNVTCNKLIFPQLIAALNEVEARGLTDKIHPGEYAGCYYPRFIAGTTSLSNHSFGLALDLNTPGNQRGTVGEMDRGVVDIFKKWGFAWGGDWHYTDPMHFEADRIVNPG</sequence>
<keyword evidence="4" id="KW-1185">Reference proteome</keyword>
<organism evidence="3 4">
    <name type="scientific">Nocardioides luti</name>
    <dbReference type="NCBI Taxonomy" id="2761101"/>
    <lineage>
        <taxon>Bacteria</taxon>
        <taxon>Bacillati</taxon>
        <taxon>Actinomycetota</taxon>
        <taxon>Actinomycetes</taxon>
        <taxon>Propionibacteriales</taxon>
        <taxon>Nocardioidaceae</taxon>
        <taxon>Nocardioides</taxon>
    </lineage>
</organism>
<dbReference type="PROSITE" id="PS51257">
    <property type="entry name" value="PROKAR_LIPOPROTEIN"/>
    <property type="match status" value="1"/>
</dbReference>
<dbReference type="InterPro" id="IPR009045">
    <property type="entry name" value="Zn_M74/Hedgehog-like"/>
</dbReference>
<reference evidence="3 4" key="1">
    <citation type="submission" date="2020-08" db="EMBL/GenBank/DDBJ databases">
        <authorList>
            <person name="Seo M.-J."/>
        </authorList>
    </citation>
    <scope>NUCLEOTIDE SEQUENCE [LARGE SCALE GENOMIC DNA]</scope>
    <source>
        <strain evidence="3 4">KIGAM211</strain>
    </source>
</reference>
<feature type="compositionally biased region" description="Basic and acidic residues" evidence="1">
    <location>
        <begin position="57"/>
        <end position="67"/>
    </location>
</feature>
<evidence type="ECO:0000313" key="3">
    <source>
        <dbReference type="EMBL" id="MBB6627884.1"/>
    </source>
</evidence>
<dbReference type="AlphaFoldDB" id="A0A7X0VAL3"/>
<name>A0A7X0VAL3_9ACTN</name>
<dbReference type="Gene3D" id="3.30.1380.10">
    <property type="match status" value="1"/>
</dbReference>
<gene>
    <name evidence="3" type="ORF">H5V45_11200</name>
</gene>
<evidence type="ECO:0000313" key="4">
    <source>
        <dbReference type="Proteomes" id="UP000523955"/>
    </source>
</evidence>
<evidence type="ECO:0000256" key="1">
    <source>
        <dbReference type="SAM" id="MobiDB-lite"/>
    </source>
</evidence>
<dbReference type="SUPFAM" id="SSF55166">
    <property type="entry name" value="Hedgehog/DD-peptidase"/>
    <property type="match status" value="1"/>
</dbReference>
<comment type="caution">
    <text evidence="3">The sequence shown here is derived from an EMBL/GenBank/DDBJ whole genome shotgun (WGS) entry which is preliminary data.</text>
</comment>
<accession>A0A7X0VAL3</accession>